<feature type="domain" description="Major tropism determinant N-terminal" evidence="1">
    <location>
        <begin position="9"/>
        <end position="47"/>
    </location>
</feature>
<sequence length="168" mass="18268">MAETLYIRVKHKRMTASQWASSQDVLLAGELGIESDTGQAKVGNGSSLYKDLPYIGKTVDLSGYAKKSDIPDTSSFITKIPAEYLTEDEAKNIYQPKGNYATKEELSDVSTGGSVDLSNYLTKNTADSTYQPKGNYLTVIPSEYVTEAELQQQLGDINTILAKVVGVV</sequence>
<proteinExistence type="predicted"/>
<organism evidence="2 3">
    <name type="scientific">Ignavigranum ruoffiae</name>
    <dbReference type="NCBI Taxonomy" id="89093"/>
    <lineage>
        <taxon>Bacteria</taxon>
        <taxon>Bacillati</taxon>
        <taxon>Bacillota</taxon>
        <taxon>Bacilli</taxon>
        <taxon>Lactobacillales</taxon>
        <taxon>Aerococcaceae</taxon>
        <taxon>Ignavigranum</taxon>
    </lineage>
</organism>
<evidence type="ECO:0000259" key="1">
    <source>
        <dbReference type="Pfam" id="PF18454"/>
    </source>
</evidence>
<dbReference type="AlphaFoldDB" id="A0A1H9BT08"/>
<dbReference type="Pfam" id="PF18454">
    <property type="entry name" value="Mtd_N"/>
    <property type="match status" value="1"/>
</dbReference>
<accession>A0A1H9BT08</accession>
<dbReference type="Proteomes" id="UP000198833">
    <property type="component" value="Unassembled WGS sequence"/>
</dbReference>
<gene>
    <name evidence="2" type="ORF">SAMN04488558_10385</name>
</gene>
<dbReference type="OrthoDB" id="2237785at2"/>
<name>A0A1H9BT08_9LACT</name>
<dbReference type="EMBL" id="FOEN01000003">
    <property type="protein sequence ID" value="SEP91841.1"/>
    <property type="molecule type" value="Genomic_DNA"/>
</dbReference>
<dbReference type="InterPro" id="IPR041352">
    <property type="entry name" value="Mtd_N"/>
</dbReference>
<keyword evidence="3" id="KW-1185">Reference proteome</keyword>
<evidence type="ECO:0000313" key="3">
    <source>
        <dbReference type="Proteomes" id="UP000198833"/>
    </source>
</evidence>
<evidence type="ECO:0000313" key="2">
    <source>
        <dbReference type="EMBL" id="SEP91841.1"/>
    </source>
</evidence>
<reference evidence="2 3" key="1">
    <citation type="submission" date="2016-10" db="EMBL/GenBank/DDBJ databases">
        <authorList>
            <person name="de Groot N.N."/>
        </authorList>
    </citation>
    <scope>NUCLEOTIDE SEQUENCE [LARGE SCALE GENOMIC DNA]</scope>
    <source>
        <strain evidence="2 3">DSM 15695</strain>
    </source>
</reference>
<dbReference type="SUPFAM" id="SSF69349">
    <property type="entry name" value="Phage fibre proteins"/>
    <property type="match status" value="1"/>
</dbReference>
<dbReference type="RefSeq" id="WP_092570841.1">
    <property type="nucleotide sequence ID" value="NZ_FOEN01000003.1"/>
</dbReference>
<dbReference type="STRING" id="89093.SAMN04488558_10385"/>
<protein>
    <recommendedName>
        <fullName evidence="1">Major tropism determinant N-terminal domain-containing protein</fullName>
    </recommendedName>
</protein>